<feature type="region of interest" description="Disordered" evidence="5">
    <location>
        <begin position="149"/>
        <end position="189"/>
    </location>
</feature>
<feature type="zinc finger region" description="C3H1-type" evidence="4">
    <location>
        <begin position="107"/>
        <end position="134"/>
    </location>
</feature>
<dbReference type="SUPFAM" id="SSF90229">
    <property type="entry name" value="CCCH zinc finger"/>
    <property type="match status" value="1"/>
</dbReference>
<keyword evidence="3 4" id="KW-0862">Zinc</keyword>
<dbReference type="Gene3D" id="4.10.1000.10">
    <property type="entry name" value="Zinc finger, CCCH-type"/>
    <property type="match status" value="1"/>
</dbReference>
<protein>
    <recommendedName>
        <fullName evidence="6">C3H1-type domain-containing protein</fullName>
    </recommendedName>
</protein>
<evidence type="ECO:0000256" key="1">
    <source>
        <dbReference type="ARBA" id="ARBA00022723"/>
    </source>
</evidence>
<feature type="region of interest" description="Disordered" evidence="5">
    <location>
        <begin position="426"/>
        <end position="469"/>
    </location>
</feature>
<organism evidence="7 8">
    <name type="scientific">Taxus chinensis</name>
    <name type="common">Chinese yew</name>
    <name type="synonym">Taxus wallichiana var. chinensis</name>
    <dbReference type="NCBI Taxonomy" id="29808"/>
    <lineage>
        <taxon>Eukaryota</taxon>
        <taxon>Viridiplantae</taxon>
        <taxon>Streptophyta</taxon>
        <taxon>Embryophyta</taxon>
        <taxon>Tracheophyta</taxon>
        <taxon>Spermatophyta</taxon>
        <taxon>Pinopsida</taxon>
        <taxon>Pinidae</taxon>
        <taxon>Conifers II</taxon>
        <taxon>Cupressales</taxon>
        <taxon>Taxaceae</taxon>
        <taxon>Taxus</taxon>
    </lineage>
</organism>
<dbReference type="Pfam" id="PF00642">
    <property type="entry name" value="zf-CCCH"/>
    <property type="match status" value="1"/>
</dbReference>
<dbReference type="EMBL" id="JAHRHJ020000565">
    <property type="protein sequence ID" value="KAH9293943.1"/>
    <property type="molecule type" value="Genomic_DNA"/>
</dbReference>
<feature type="zinc finger region" description="C3H1-type" evidence="4">
    <location>
        <begin position="45"/>
        <end position="71"/>
    </location>
</feature>
<dbReference type="PANTHER" id="PTHR15725:SF14">
    <property type="entry name" value="ZINC FINGER CCCH DOMAIN-CONTAINING PROTEIN 11A"/>
    <property type="match status" value="1"/>
</dbReference>
<dbReference type="Proteomes" id="UP000824469">
    <property type="component" value="Unassembled WGS sequence"/>
</dbReference>
<feature type="non-terminal residue" evidence="7">
    <location>
        <position position="823"/>
    </location>
</feature>
<keyword evidence="8" id="KW-1185">Reference proteome</keyword>
<feature type="region of interest" description="Disordered" evidence="5">
    <location>
        <begin position="75"/>
        <end position="104"/>
    </location>
</feature>
<evidence type="ECO:0000256" key="5">
    <source>
        <dbReference type="SAM" id="MobiDB-lite"/>
    </source>
</evidence>
<feature type="compositionally biased region" description="Polar residues" evidence="5">
    <location>
        <begin position="218"/>
        <end position="231"/>
    </location>
</feature>
<evidence type="ECO:0000313" key="8">
    <source>
        <dbReference type="Proteomes" id="UP000824469"/>
    </source>
</evidence>
<dbReference type="PANTHER" id="PTHR15725">
    <property type="entry name" value="ZN-FINGER, C-X8-C-X5-C-X3-H TYPE-CONTAINING"/>
    <property type="match status" value="1"/>
</dbReference>
<name>A0AA38CCZ2_TAXCH</name>
<feature type="compositionally biased region" description="Polar residues" evidence="5">
    <location>
        <begin position="149"/>
        <end position="160"/>
    </location>
</feature>
<feature type="compositionally biased region" description="Basic and acidic residues" evidence="5">
    <location>
        <begin position="273"/>
        <end position="283"/>
    </location>
</feature>
<dbReference type="InterPro" id="IPR000571">
    <property type="entry name" value="Znf_CCCH"/>
</dbReference>
<feature type="compositionally biased region" description="Acidic residues" evidence="5">
    <location>
        <begin position="797"/>
        <end position="813"/>
    </location>
</feature>
<feature type="domain" description="C3H1-type" evidence="6">
    <location>
        <begin position="107"/>
        <end position="134"/>
    </location>
</feature>
<dbReference type="PROSITE" id="PS50103">
    <property type="entry name" value="ZF_C3H1"/>
    <property type="match status" value="2"/>
</dbReference>
<dbReference type="GO" id="GO:0008270">
    <property type="term" value="F:zinc ion binding"/>
    <property type="evidence" value="ECO:0007669"/>
    <property type="project" value="UniProtKB-KW"/>
</dbReference>
<dbReference type="SMART" id="SM00356">
    <property type="entry name" value="ZnF_C3H1"/>
    <property type="match status" value="2"/>
</dbReference>
<evidence type="ECO:0000256" key="2">
    <source>
        <dbReference type="ARBA" id="ARBA00022771"/>
    </source>
</evidence>
<dbReference type="GO" id="GO:0003729">
    <property type="term" value="F:mRNA binding"/>
    <property type="evidence" value="ECO:0007669"/>
    <property type="project" value="TreeGrafter"/>
</dbReference>
<evidence type="ECO:0000259" key="6">
    <source>
        <dbReference type="PROSITE" id="PS50103"/>
    </source>
</evidence>
<feature type="compositionally biased region" description="Basic and acidic residues" evidence="5">
    <location>
        <begin position="293"/>
        <end position="308"/>
    </location>
</feature>
<keyword evidence="2 4" id="KW-0863">Zinc-finger</keyword>
<feature type="compositionally biased region" description="Pro residues" evidence="5">
    <location>
        <begin position="88"/>
        <end position="100"/>
    </location>
</feature>
<feature type="region of interest" description="Disordered" evidence="5">
    <location>
        <begin position="218"/>
        <end position="358"/>
    </location>
</feature>
<proteinExistence type="predicted"/>
<dbReference type="AlphaFoldDB" id="A0AA38CCZ2"/>
<evidence type="ECO:0000313" key="7">
    <source>
        <dbReference type="EMBL" id="KAH9293943.1"/>
    </source>
</evidence>
<reference evidence="7 8" key="1">
    <citation type="journal article" date="2021" name="Nat. Plants">
        <title>The Taxus genome provides insights into paclitaxel biosynthesis.</title>
        <authorList>
            <person name="Xiong X."/>
            <person name="Gou J."/>
            <person name="Liao Q."/>
            <person name="Li Y."/>
            <person name="Zhou Q."/>
            <person name="Bi G."/>
            <person name="Li C."/>
            <person name="Du R."/>
            <person name="Wang X."/>
            <person name="Sun T."/>
            <person name="Guo L."/>
            <person name="Liang H."/>
            <person name="Lu P."/>
            <person name="Wu Y."/>
            <person name="Zhang Z."/>
            <person name="Ro D.K."/>
            <person name="Shang Y."/>
            <person name="Huang S."/>
            <person name="Yan J."/>
        </authorList>
    </citation>
    <scope>NUCLEOTIDE SEQUENCE [LARGE SCALE GENOMIC DNA]</scope>
    <source>
        <strain evidence="7">Ta-2019</strain>
    </source>
</reference>
<dbReference type="OMA" id="PCFFFQK"/>
<comment type="caution">
    <text evidence="7">The sequence shown here is derived from an EMBL/GenBank/DDBJ whole genome shotgun (WGS) entry which is preliminary data.</text>
</comment>
<feature type="compositionally biased region" description="Low complexity" evidence="5">
    <location>
        <begin position="75"/>
        <end position="87"/>
    </location>
</feature>
<feature type="domain" description="C3H1-type" evidence="6">
    <location>
        <begin position="45"/>
        <end position="71"/>
    </location>
</feature>
<feature type="compositionally biased region" description="Basic and acidic residues" evidence="5">
    <location>
        <begin position="327"/>
        <end position="343"/>
    </location>
</feature>
<keyword evidence="1 4" id="KW-0479">Metal-binding</keyword>
<feature type="compositionally biased region" description="Polar residues" evidence="5">
    <location>
        <begin position="246"/>
        <end position="262"/>
    </location>
</feature>
<evidence type="ECO:0000256" key="4">
    <source>
        <dbReference type="PROSITE-ProRule" id="PRU00723"/>
    </source>
</evidence>
<dbReference type="Pfam" id="PF14608">
    <property type="entry name" value="zf-CCCH_2"/>
    <property type="match status" value="1"/>
</dbReference>
<sequence>VCLGMLGTVEVTGMLGFFEPVYGLNPLERDELGNECEYRHSESARVNPRDCWFWLSGNCLNPSCSFRHPPLDGLPGAPSSGLPGAPLSAPPSQPPTPASLPAPGNANKPKVPCYFFNQGFCAKGDKCPYIHGSFSGGYIATQKASKVSTTATDPQASGKQVANEAENIKDGKRPSPPSVANPILSSDPKKVQSINTISVMSNNFKAVQSSNPMTFQSNNLQVGKSGNSVGMHSNHAKAVQAPSAAKSVSQVRSQPAHTQSNRHNGESDLPEIESTRERAHDAPVSRSRMRHVQLPDDRLQNGMDHDEWLGESSPGFDVLVDNGPDQLSHHEDADYRSNHDIESGRGTSNGRERNKKREYARFDYDHPSMHERVGYSDAEFQYDHGAYDQYKHRGYEHVGRKQLNTFDDRASERSIVRGRRSLSIDDDVEQNNTGDLRHHISKRRKFGSAKAGDNSTKRQHVDTQHGDFHHGHRLWDDEHRHHDVTYRDHSQQGRSHSNRRLHGRIQVETGGFKPESFDNSESDYEGNSERFRSKSSPGRRGRSDHFRSNYQGKERGRMVADAPALSEIRGSRSQNFKNNETRTDVINFAGPKTLAQIREEKKTNVSVKSEARLRQNLPLEESKLKYGKVTHDLSEEQGFEGPKPLSDILKAKRRGGQGNDDITGDRPVEDPNQCYQGFSLGMDTKSAEKANVSPLSEKEVEEGELPEGDDYAFESSVMSRRAEDVEGFGMDALMEHKPLAQANGTVPVERNGLNDTVMNEDIYSNGEEDIVADNEDYDLDHSEHEENEEWQKNGNQMEEDEEETYIEDDDEDDFAKKLGGIFS</sequence>
<accession>A0AA38CCZ2</accession>
<gene>
    <name evidence="7" type="ORF">KI387_040852</name>
</gene>
<evidence type="ECO:0000256" key="3">
    <source>
        <dbReference type="ARBA" id="ARBA00022833"/>
    </source>
</evidence>
<dbReference type="InterPro" id="IPR036855">
    <property type="entry name" value="Znf_CCCH_sf"/>
</dbReference>
<feature type="region of interest" description="Disordered" evidence="5">
    <location>
        <begin position="485"/>
        <end position="560"/>
    </location>
</feature>
<feature type="compositionally biased region" description="Basic and acidic residues" evidence="5">
    <location>
        <begin position="541"/>
        <end position="558"/>
    </location>
</feature>
<feature type="region of interest" description="Disordered" evidence="5">
    <location>
        <begin position="778"/>
        <end position="823"/>
    </location>
</feature>
<feature type="compositionally biased region" description="Basic and acidic residues" evidence="5">
    <location>
        <begin position="455"/>
        <end position="469"/>
    </location>
</feature>